<proteinExistence type="predicted"/>
<sequence length="189" mass="20926">MRTRTDGGDIRRRLVILGDRFQARTMGFEQLAALKAQLNQGANRKKVSSRSTSSPVDVTREIKQPPKPPRTSADAAARAVTTLQRHFPHAFPHSPAPKVPLKVGILKDVLARAASLGLSERDARNGVKLWCRGQRYWTCLVEGNVRVDLTGAITGVVSAVEAEYGKNQEETRVARRRDQIAKNRHGRAD</sequence>
<organism evidence="6 7">
    <name type="scientific">Caballeronia arvi</name>
    <dbReference type="NCBI Taxonomy" id="1777135"/>
    <lineage>
        <taxon>Bacteria</taxon>
        <taxon>Pseudomonadati</taxon>
        <taxon>Pseudomonadota</taxon>
        <taxon>Betaproteobacteria</taxon>
        <taxon>Burkholderiales</taxon>
        <taxon>Burkholderiaceae</taxon>
        <taxon>Caballeronia</taxon>
    </lineage>
</organism>
<dbReference type="InterPro" id="IPR036442">
    <property type="entry name" value="ProQ/FinO_sf"/>
</dbReference>
<dbReference type="Gene3D" id="1.10.1710.10">
    <property type="entry name" value="ProQ/FinO domain"/>
    <property type="match status" value="1"/>
</dbReference>
<gene>
    <name evidence="6" type="ORF">AWB74_03279</name>
</gene>
<dbReference type="Proteomes" id="UP000055019">
    <property type="component" value="Unassembled WGS sequence"/>
</dbReference>
<keyword evidence="7" id="KW-1185">Reference proteome</keyword>
<feature type="region of interest" description="Disordered" evidence="4">
    <location>
        <begin position="39"/>
        <end position="73"/>
    </location>
</feature>
<keyword evidence="1" id="KW-0963">Cytoplasm</keyword>
<evidence type="ECO:0000259" key="5">
    <source>
        <dbReference type="SMART" id="SM00945"/>
    </source>
</evidence>
<evidence type="ECO:0000256" key="1">
    <source>
        <dbReference type="ARBA" id="ARBA00022490"/>
    </source>
</evidence>
<evidence type="ECO:0000256" key="2">
    <source>
        <dbReference type="ARBA" id="ARBA00022884"/>
    </source>
</evidence>
<dbReference type="GO" id="GO:0034057">
    <property type="term" value="F:RNA strand-exchange activity"/>
    <property type="evidence" value="ECO:0007669"/>
    <property type="project" value="InterPro"/>
</dbReference>
<evidence type="ECO:0000313" key="7">
    <source>
        <dbReference type="Proteomes" id="UP000055019"/>
    </source>
</evidence>
<evidence type="ECO:0000256" key="3">
    <source>
        <dbReference type="ARBA" id="ARBA00023186"/>
    </source>
</evidence>
<name>A0A158J3K7_9BURK</name>
<dbReference type="EMBL" id="FCOM02000012">
    <property type="protein sequence ID" value="SAL62929.1"/>
    <property type="molecule type" value="Genomic_DNA"/>
</dbReference>
<dbReference type="Pfam" id="PF04352">
    <property type="entry name" value="ProQ"/>
    <property type="match status" value="1"/>
</dbReference>
<evidence type="ECO:0000313" key="6">
    <source>
        <dbReference type="EMBL" id="SAL62929.1"/>
    </source>
</evidence>
<feature type="region of interest" description="Disordered" evidence="4">
    <location>
        <begin position="170"/>
        <end position="189"/>
    </location>
</feature>
<evidence type="ECO:0000256" key="4">
    <source>
        <dbReference type="SAM" id="MobiDB-lite"/>
    </source>
</evidence>
<dbReference type="PANTHER" id="PTHR38106">
    <property type="entry name" value="RNA CHAPERONE PROQ"/>
    <property type="match status" value="1"/>
</dbReference>
<comment type="caution">
    <text evidence="6">The sequence shown here is derived from an EMBL/GenBank/DDBJ whole genome shotgun (WGS) entry which is preliminary data.</text>
</comment>
<reference evidence="6" key="1">
    <citation type="submission" date="2016-01" db="EMBL/GenBank/DDBJ databases">
        <authorList>
            <person name="Peeters C."/>
        </authorList>
    </citation>
    <scope>NUCLEOTIDE SEQUENCE [LARGE SCALE GENOMIC DNA]</scope>
    <source>
        <strain evidence="6">LMG 29317</strain>
    </source>
</reference>
<keyword evidence="3" id="KW-0143">Chaperone</keyword>
<dbReference type="InterPro" id="IPR016103">
    <property type="entry name" value="ProQ/FinO"/>
</dbReference>
<dbReference type="AlphaFoldDB" id="A0A158J3K7"/>
<feature type="domain" description="ProQ/FinO" evidence="5">
    <location>
        <begin position="71"/>
        <end position="185"/>
    </location>
</feature>
<dbReference type="SUPFAM" id="SSF48657">
    <property type="entry name" value="FinO-like"/>
    <property type="match status" value="1"/>
</dbReference>
<dbReference type="PANTHER" id="PTHR38106:SF1">
    <property type="entry name" value="RNA CHAPERONE PROQ"/>
    <property type="match status" value="1"/>
</dbReference>
<dbReference type="InterPro" id="IPR023529">
    <property type="entry name" value="ProQ"/>
</dbReference>
<protein>
    <submittedName>
        <fullName evidence="6">ProP effector</fullName>
    </submittedName>
</protein>
<dbReference type="GO" id="GO:0005829">
    <property type="term" value="C:cytosol"/>
    <property type="evidence" value="ECO:0007669"/>
    <property type="project" value="TreeGrafter"/>
</dbReference>
<keyword evidence="2" id="KW-0694">RNA-binding</keyword>
<dbReference type="GO" id="GO:0033592">
    <property type="term" value="F:RNA strand annealing activity"/>
    <property type="evidence" value="ECO:0007669"/>
    <property type="project" value="InterPro"/>
</dbReference>
<accession>A0A158J3K7</accession>
<dbReference type="SMART" id="SM00945">
    <property type="entry name" value="ProQ"/>
    <property type="match status" value="1"/>
</dbReference>
<dbReference type="GO" id="GO:0010608">
    <property type="term" value="P:post-transcriptional regulation of gene expression"/>
    <property type="evidence" value="ECO:0007669"/>
    <property type="project" value="InterPro"/>
</dbReference>